<feature type="chain" id="PRO_5039406578" description="Peptidase inhibitor family I36 protein" evidence="2">
    <location>
        <begin position="20"/>
        <end position="142"/>
    </location>
</feature>
<dbReference type="RefSeq" id="WP_132597249.1">
    <property type="nucleotide sequence ID" value="NZ_SMKO01000061.1"/>
</dbReference>
<evidence type="ECO:0000313" key="4">
    <source>
        <dbReference type="Proteomes" id="UP000295258"/>
    </source>
</evidence>
<dbReference type="EMBL" id="SMKO01000061">
    <property type="protein sequence ID" value="TDD02771.1"/>
    <property type="molecule type" value="Genomic_DNA"/>
</dbReference>
<accession>A0A4R4VD86</accession>
<proteinExistence type="predicted"/>
<evidence type="ECO:0008006" key="5">
    <source>
        <dbReference type="Google" id="ProtNLM"/>
    </source>
</evidence>
<dbReference type="Pfam" id="PF03995">
    <property type="entry name" value="Inhibitor_I36"/>
    <property type="match status" value="1"/>
</dbReference>
<keyword evidence="2" id="KW-0732">Signal</keyword>
<gene>
    <name evidence="3" type="ORF">E1292_22775</name>
</gene>
<feature type="region of interest" description="Disordered" evidence="1">
    <location>
        <begin position="120"/>
        <end position="142"/>
    </location>
</feature>
<keyword evidence="4" id="KW-1185">Reference proteome</keyword>
<comment type="caution">
    <text evidence="3">The sequence shown here is derived from an EMBL/GenBank/DDBJ whole genome shotgun (WGS) entry which is preliminary data.</text>
</comment>
<name>A0A4R4VD86_9ACTN</name>
<sequence length="142" mass="14534">MPRPTILARLLTGAAVATAAVGALGLPAAAAPAQVLPPDVIRLGPGEPCPPATLCLYRDYGRNGPAYGIGAGHDVDLRALPMPSGVGGPSAADNVSSWVNATHSVALLIDRDGSLPRPLFPHRPLEEPPASNDSVDVVAWPR</sequence>
<protein>
    <recommendedName>
        <fullName evidence="5">Peptidase inhibitor family I36 protein</fullName>
    </recommendedName>
</protein>
<evidence type="ECO:0000256" key="2">
    <source>
        <dbReference type="SAM" id="SignalP"/>
    </source>
</evidence>
<feature type="signal peptide" evidence="2">
    <location>
        <begin position="1"/>
        <end position="19"/>
    </location>
</feature>
<reference evidence="3 4" key="1">
    <citation type="submission" date="2019-03" db="EMBL/GenBank/DDBJ databases">
        <title>Draft genome sequences of novel Actinobacteria.</title>
        <authorList>
            <person name="Sahin N."/>
            <person name="Ay H."/>
            <person name="Saygin H."/>
        </authorList>
    </citation>
    <scope>NUCLEOTIDE SEQUENCE [LARGE SCALE GENOMIC DNA]</scope>
    <source>
        <strain evidence="3 4">KC310</strain>
    </source>
</reference>
<dbReference type="AlphaFoldDB" id="A0A4R4VD86"/>
<organism evidence="3 4">
    <name type="scientific">Nonomuraea deserti</name>
    <dbReference type="NCBI Taxonomy" id="1848322"/>
    <lineage>
        <taxon>Bacteria</taxon>
        <taxon>Bacillati</taxon>
        <taxon>Actinomycetota</taxon>
        <taxon>Actinomycetes</taxon>
        <taxon>Streptosporangiales</taxon>
        <taxon>Streptosporangiaceae</taxon>
        <taxon>Nonomuraea</taxon>
    </lineage>
</organism>
<evidence type="ECO:0000256" key="1">
    <source>
        <dbReference type="SAM" id="MobiDB-lite"/>
    </source>
</evidence>
<dbReference type="Proteomes" id="UP000295258">
    <property type="component" value="Unassembled WGS sequence"/>
</dbReference>
<evidence type="ECO:0000313" key="3">
    <source>
        <dbReference type="EMBL" id="TDD02771.1"/>
    </source>
</evidence>